<dbReference type="SUPFAM" id="SSF54975">
    <property type="entry name" value="Acylphosphatase/BLUF domain-like"/>
    <property type="match status" value="1"/>
</dbReference>
<feature type="active site" evidence="1">
    <location>
        <position position="37"/>
    </location>
</feature>
<feature type="active site" evidence="1">
    <location>
        <position position="19"/>
    </location>
</feature>
<evidence type="ECO:0000313" key="5">
    <source>
        <dbReference type="Proteomes" id="UP001303373"/>
    </source>
</evidence>
<proteinExistence type="inferred from homology"/>
<dbReference type="Proteomes" id="UP001303373">
    <property type="component" value="Chromosome 4"/>
</dbReference>
<name>A0AAQ3M3B3_9PEZI</name>
<keyword evidence="1" id="KW-0378">Hydrolase</keyword>
<protein>
    <recommendedName>
        <fullName evidence="1">acylphosphatase</fullName>
        <ecNumber evidence="1">3.6.1.7</ecNumber>
    </recommendedName>
</protein>
<gene>
    <name evidence="4" type="ORF">R9X50_00329700</name>
</gene>
<dbReference type="EMBL" id="CP138583">
    <property type="protein sequence ID" value="WPH00468.1"/>
    <property type="molecule type" value="Genomic_DNA"/>
</dbReference>
<dbReference type="AlphaFoldDB" id="A0AAQ3M3B3"/>
<evidence type="ECO:0000313" key="4">
    <source>
        <dbReference type="EMBL" id="WPH00468.1"/>
    </source>
</evidence>
<evidence type="ECO:0000256" key="2">
    <source>
        <dbReference type="RuleBase" id="RU004168"/>
    </source>
</evidence>
<dbReference type="InterPro" id="IPR020456">
    <property type="entry name" value="Acylphosphatase"/>
</dbReference>
<feature type="domain" description="Acylphosphatase-like" evidence="3">
    <location>
        <begin position="4"/>
        <end position="90"/>
    </location>
</feature>
<dbReference type="PRINTS" id="PR00112">
    <property type="entry name" value="ACYLPHPHTASE"/>
</dbReference>
<sequence>MSKRIAFTVQGRVQGVNYRAWTAQKANGLNVTAYARNADDGTVVGEAQGDESSLDKFAQCLKVGPLHAQVTSVEQTDIPTKNGESKFDRL</sequence>
<evidence type="ECO:0000256" key="1">
    <source>
        <dbReference type="PROSITE-ProRule" id="PRU00520"/>
    </source>
</evidence>
<organism evidence="4 5">
    <name type="scientific">Acrodontium crateriforme</name>
    <dbReference type="NCBI Taxonomy" id="150365"/>
    <lineage>
        <taxon>Eukaryota</taxon>
        <taxon>Fungi</taxon>
        <taxon>Dikarya</taxon>
        <taxon>Ascomycota</taxon>
        <taxon>Pezizomycotina</taxon>
        <taxon>Dothideomycetes</taxon>
        <taxon>Dothideomycetidae</taxon>
        <taxon>Mycosphaerellales</taxon>
        <taxon>Teratosphaeriaceae</taxon>
        <taxon>Acrodontium</taxon>
    </lineage>
</organism>
<comment type="catalytic activity">
    <reaction evidence="1">
        <text>an acyl phosphate + H2O = a carboxylate + phosphate + H(+)</text>
        <dbReference type="Rhea" id="RHEA:14965"/>
        <dbReference type="ChEBI" id="CHEBI:15377"/>
        <dbReference type="ChEBI" id="CHEBI:15378"/>
        <dbReference type="ChEBI" id="CHEBI:29067"/>
        <dbReference type="ChEBI" id="CHEBI:43474"/>
        <dbReference type="ChEBI" id="CHEBI:59918"/>
        <dbReference type="EC" id="3.6.1.7"/>
    </reaction>
</comment>
<reference evidence="4 5" key="1">
    <citation type="submission" date="2023-11" db="EMBL/GenBank/DDBJ databases">
        <title>An acidophilic fungus is an integral part of prey digestion in a carnivorous sundew plant.</title>
        <authorList>
            <person name="Tsai I.J."/>
        </authorList>
    </citation>
    <scope>NUCLEOTIDE SEQUENCE [LARGE SCALE GENOMIC DNA]</scope>
    <source>
        <strain evidence="4">169a</strain>
    </source>
</reference>
<keyword evidence="5" id="KW-1185">Reference proteome</keyword>
<dbReference type="InterPro" id="IPR001792">
    <property type="entry name" value="Acylphosphatase-like_dom"/>
</dbReference>
<comment type="similarity">
    <text evidence="2">Belongs to the acylphosphatase family.</text>
</comment>
<accession>A0AAQ3M3B3</accession>
<dbReference type="GO" id="GO:0003998">
    <property type="term" value="F:acylphosphatase activity"/>
    <property type="evidence" value="ECO:0007669"/>
    <property type="project" value="UniProtKB-EC"/>
</dbReference>
<dbReference type="Gene3D" id="3.30.70.100">
    <property type="match status" value="1"/>
</dbReference>
<dbReference type="PANTHER" id="PTHR47268">
    <property type="entry name" value="ACYLPHOSPHATASE"/>
    <property type="match status" value="1"/>
</dbReference>
<evidence type="ECO:0000259" key="3">
    <source>
        <dbReference type="PROSITE" id="PS51160"/>
    </source>
</evidence>
<dbReference type="PROSITE" id="PS51160">
    <property type="entry name" value="ACYLPHOSPHATASE_3"/>
    <property type="match status" value="1"/>
</dbReference>
<dbReference type="Pfam" id="PF00708">
    <property type="entry name" value="Acylphosphatase"/>
    <property type="match status" value="1"/>
</dbReference>
<dbReference type="EC" id="3.6.1.7" evidence="1"/>
<dbReference type="InterPro" id="IPR036046">
    <property type="entry name" value="Acylphosphatase-like_dom_sf"/>
</dbReference>
<dbReference type="PANTHER" id="PTHR47268:SF4">
    <property type="entry name" value="ACYLPHOSPHATASE"/>
    <property type="match status" value="1"/>
</dbReference>